<keyword evidence="1" id="KW-0812">Transmembrane</keyword>
<name>A0A6M0SAX1_9CYAN</name>
<dbReference type="AlphaFoldDB" id="A0A6M0SAX1"/>
<dbReference type="EMBL" id="QZCE01000002">
    <property type="protein sequence ID" value="NEZ65649.1"/>
    <property type="molecule type" value="Genomic_DNA"/>
</dbReference>
<protein>
    <submittedName>
        <fullName evidence="2">Uncharacterized protein</fullName>
    </submittedName>
</protein>
<gene>
    <name evidence="2" type="ORF">D0962_23315</name>
</gene>
<dbReference type="Proteomes" id="UP000473574">
    <property type="component" value="Unassembled WGS sequence"/>
</dbReference>
<sequence>MSEYYIKIHLVVDAVIGLAVFTWLAAFVVDKSVSRVSRLILGRDGYYRLLKESCKKLFKERDL</sequence>
<keyword evidence="1" id="KW-0472">Membrane</keyword>
<comment type="caution">
    <text evidence="2">The sequence shown here is derived from an EMBL/GenBank/DDBJ whole genome shotgun (WGS) entry which is preliminary data.</text>
</comment>
<reference evidence="2 3" key="1">
    <citation type="journal article" date="2020" name="Microb. Ecol.">
        <title>Ecogenomics of the Marine Benthic Filamentous Cyanobacterium Adonisia.</title>
        <authorList>
            <person name="Walter J.M."/>
            <person name="Coutinho F.H."/>
            <person name="Leomil L."/>
            <person name="Hargreaves P.I."/>
            <person name="Campeao M.E."/>
            <person name="Vieira V.V."/>
            <person name="Silva B.S."/>
            <person name="Fistarol G.O."/>
            <person name="Salomon P.S."/>
            <person name="Sawabe T."/>
            <person name="Mino S."/>
            <person name="Hosokawa M."/>
            <person name="Miyashita H."/>
            <person name="Maruyama F."/>
            <person name="van Verk M.C."/>
            <person name="Dutilh B.E."/>
            <person name="Thompson C.C."/>
            <person name="Thompson F.L."/>
        </authorList>
    </citation>
    <scope>NUCLEOTIDE SEQUENCE [LARGE SCALE GENOMIC DNA]</scope>
    <source>
        <strain evidence="2 3">CCMR0082</strain>
    </source>
</reference>
<feature type="transmembrane region" description="Helical" evidence="1">
    <location>
        <begin position="6"/>
        <end position="29"/>
    </location>
</feature>
<keyword evidence="1" id="KW-1133">Transmembrane helix</keyword>
<accession>A0A6M0SAX1</accession>
<evidence type="ECO:0000313" key="3">
    <source>
        <dbReference type="Proteomes" id="UP000473574"/>
    </source>
</evidence>
<organism evidence="2 3">
    <name type="scientific">Adonisia turfae CCMR0082</name>
    <dbReference type="NCBI Taxonomy" id="2304604"/>
    <lineage>
        <taxon>Bacteria</taxon>
        <taxon>Bacillati</taxon>
        <taxon>Cyanobacteriota</taxon>
        <taxon>Adonisia</taxon>
        <taxon>Adonisia turfae</taxon>
    </lineage>
</organism>
<evidence type="ECO:0000256" key="1">
    <source>
        <dbReference type="SAM" id="Phobius"/>
    </source>
</evidence>
<evidence type="ECO:0000313" key="2">
    <source>
        <dbReference type="EMBL" id="NEZ65649.1"/>
    </source>
</evidence>
<proteinExistence type="predicted"/>